<gene>
    <name evidence="1" type="ORF">LTS18_011111</name>
</gene>
<evidence type="ECO:0000313" key="1">
    <source>
        <dbReference type="EMBL" id="KAK3077140.1"/>
    </source>
</evidence>
<protein>
    <submittedName>
        <fullName evidence="1">Uncharacterized protein</fullName>
    </submittedName>
</protein>
<accession>A0ACC3DKJ2</accession>
<sequence length="498" mass="55076">MSTPSPKRRKLTPTEFEPTPFADVDRIRRTPTRPSFMSPTKASLARNNPDLLPRPTSSGSIGSRPGHSPSRPVSRGSVISRPASRGQLVRLAQSADNQRPKDTGVAPEAFLQIDRPETPEAGVAAADMPVELPDDVAEDGRPAAIRASEDSNHVHEPSLRQKRLEDALPRGLLYTTPSKRPPGGMNLDRAIRKSPRNAVSMSEQQNTAPQINQNESLASDAQQESANAQPPPPSDEYLEKMRERETLFKEMQALRKEVQQYERHISVLKPDGHDRSSDKDVKLLVALLAKGNNNAKDAEESAPLSQLLASFMPFAKPPQAAPDAATSIMPVASHRPIDLDDPQPYLRLFTSFTTESTMTMSTHRANSLKYEQVHNINVRSPSSLLSASIILRLSIPLTDDLTTTVQELSITQLSPWATSELGSYMRERAIERDVGGLFWSIGSYWDIAMKRTQCWLRVEEHFVHLVKLQSAEDKENAVTKNKGKEKASKKGVSEPQAT</sequence>
<comment type="caution">
    <text evidence="1">The sequence shown here is derived from an EMBL/GenBank/DDBJ whole genome shotgun (WGS) entry which is preliminary data.</text>
</comment>
<dbReference type="Proteomes" id="UP001186974">
    <property type="component" value="Unassembled WGS sequence"/>
</dbReference>
<organism evidence="1 2">
    <name type="scientific">Coniosporium uncinatum</name>
    <dbReference type="NCBI Taxonomy" id="93489"/>
    <lineage>
        <taxon>Eukaryota</taxon>
        <taxon>Fungi</taxon>
        <taxon>Dikarya</taxon>
        <taxon>Ascomycota</taxon>
        <taxon>Pezizomycotina</taxon>
        <taxon>Dothideomycetes</taxon>
        <taxon>Dothideomycetes incertae sedis</taxon>
        <taxon>Coniosporium</taxon>
    </lineage>
</organism>
<proteinExistence type="predicted"/>
<name>A0ACC3DKJ2_9PEZI</name>
<feature type="non-terminal residue" evidence="1">
    <location>
        <position position="498"/>
    </location>
</feature>
<dbReference type="EMBL" id="JAWDJW010003173">
    <property type="protein sequence ID" value="KAK3077140.1"/>
    <property type="molecule type" value="Genomic_DNA"/>
</dbReference>
<keyword evidence="2" id="KW-1185">Reference proteome</keyword>
<evidence type="ECO:0000313" key="2">
    <source>
        <dbReference type="Proteomes" id="UP001186974"/>
    </source>
</evidence>
<reference evidence="1" key="1">
    <citation type="submission" date="2024-09" db="EMBL/GenBank/DDBJ databases">
        <title>Black Yeasts Isolated from many extreme environments.</title>
        <authorList>
            <person name="Coleine C."/>
            <person name="Stajich J.E."/>
            <person name="Selbmann L."/>
        </authorList>
    </citation>
    <scope>NUCLEOTIDE SEQUENCE</scope>
    <source>
        <strain evidence="1">CCFEE 5737</strain>
    </source>
</reference>